<dbReference type="EC" id="5.2.1.8" evidence="4"/>
<evidence type="ECO:0000313" key="6">
    <source>
        <dbReference type="EMBL" id="RDY24305.1"/>
    </source>
</evidence>
<dbReference type="Pfam" id="PF00160">
    <property type="entry name" value="Pro_isomerase"/>
    <property type="match status" value="1"/>
</dbReference>
<keyword evidence="7" id="KW-1185">Reference proteome</keyword>
<evidence type="ECO:0000256" key="3">
    <source>
        <dbReference type="ARBA" id="ARBA00023235"/>
    </source>
</evidence>
<dbReference type="PANTHER" id="PTHR45625:SF4">
    <property type="entry name" value="PEPTIDYLPROLYL ISOMERASE DOMAIN AND WD REPEAT-CONTAINING PROTEIN 1"/>
    <property type="match status" value="1"/>
</dbReference>
<evidence type="ECO:0000256" key="1">
    <source>
        <dbReference type="ARBA" id="ARBA00002388"/>
    </source>
</evidence>
<evidence type="ECO:0000259" key="5">
    <source>
        <dbReference type="PROSITE" id="PS50072"/>
    </source>
</evidence>
<accession>A0A371IV08</accession>
<dbReference type="InterPro" id="IPR002130">
    <property type="entry name" value="Cyclophilin-type_PPIase_dom"/>
</dbReference>
<organism evidence="6 7">
    <name type="scientific">Romboutsia maritimum</name>
    <dbReference type="NCBI Taxonomy" id="2020948"/>
    <lineage>
        <taxon>Bacteria</taxon>
        <taxon>Bacillati</taxon>
        <taxon>Bacillota</taxon>
        <taxon>Clostridia</taxon>
        <taxon>Peptostreptococcales</taxon>
        <taxon>Peptostreptococcaceae</taxon>
        <taxon>Romboutsia</taxon>
    </lineage>
</organism>
<dbReference type="CDD" id="cd00317">
    <property type="entry name" value="cyclophilin"/>
    <property type="match status" value="1"/>
</dbReference>
<dbReference type="PRINTS" id="PR00153">
    <property type="entry name" value="CSAPPISMRASE"/>
</dbReference>
<proteinExistence type="inferred from homology"/>
<dbReference type="Gene3D" id="2.40.100.10">
    <property type="entry name" value="Cyclophilin-like"/>
    <property type="match status" value="1"/>
</dbReference>
<dbReference type="AlphaFoldDB" id="A0A371IV08"/>
<evidence type="ECO:0000256" key="4">
    <source>
        <dbReference type="RuleBase" id="RU363019"/>
    </source>
</evidence>
<keyword evidence="3 4" id="KW-0413">Isomerase</keyword>
<dbReference type="SUPFAM" id="SSF50891">
    <property type="entry name" value="Cyclophilin-like"/>
    <property type="match status" value="1"/>
</dbReference>
<feature type="domain" description="PPIase cyclophilin-type" evidence="5">
    <location>
        <begin position="40"/>
        <end position="188"/>
    </location>
</feature>
<dbReference type="RefSeq" id="WP_095406093.1">
    <property type="nucleotide sequence ID" value="NZ_NOJZ02000004.1"/>
</dbReference>
<protein>
    <recommendedName>
        <fullName evidence="4">Peptidyl-prolyl cis-trans isomerase</fullName>
        <shortName evidence="4">PPIase</shortName>
        <ecNumber evidence="4">5.2.1.8</ecNumber>
    </recommendedName>
</protein>
<comment type="function">
    <text evidence="1 4">PPIases accelerate the folding of proteins. It catalyzes the cis-trans isomerization of proline imidic peptide bonds in oligopeptides.</text>
</comment>
<dbReference type="OrthoDB" id="9807797at2"/>
<comment type="catalytic activity">
    <reaction evidence="4">
        <text>[protein]-peptidylproline (omega=180) = [protein]-peptidylproline (omega=0)</text>
        <dbReference type="Rhea" id="RHEA:16237"/>
        <dbReference type="Rhea" id="RHEA-COMP:10747"/>
        <dbReference type="Rhea" id="RHEA-COMP:10748"/>
        <dbReference type="ChEBI" id="CHEBI:83833"/>
        <dbReference type="ChEBI" id="CHEBI:83834"/>
        <dbReference type="EC" id="5.2.1.8"/>
    </reaction>
</comment>
<dbReference type="InterPro" id="IPR029000">
    <property type="entry name" value="Cyclophilin-like_dom_sf"/>
</dbReference>
<reference evidence="6 7" key="1">
    <citation type="journal article" date="2017" name="Genome Announc.">
        <title>Draft Genome Sequence of Romboutsia maritimum sp. nov. Strain CCRI-22766(T), Isolated from Coastal Estuarine Mud.</title>
        <authorList>
            <person name="Maheux A.F."/>
            <person name="Boudreau D.K."/>
            <person name="Berube E."/>
            <person name="Boissinot M."/>
            <person name="Raymond F."/>
            <person name="Brodeur S."/>
            <person name="Corbeil J."/>
            <person name="Brightwell G."/>
            <person name="Broda D."/>
            <person name="Omar R.F."/>
            <person name="Bergeron M.G."/>
        </authorList>
    </citation>
    <scope>NUCLEOTIDE SEQUENCE [LARGE SCALE GENOMIC DNA]</scope>
    <source>
        <strain evidence="6 7">CCRI-22766</strain>
    </source>
</reference>
<comment type="caution">
    <text evidence="6">The sequence shown here is derived from an EMBL/GenBank/DDBJ whole genome shotgun (WGS) entry which is preliminary data.</text>
</comment>
<comment type="similarity">
    <text evidence="4">Belongs to the cyclophilin-type PPIase family.</text>
</comment>
<dbReference type="PROSITE" id="PS50072">
    <property type="entry name" value="CSA_PPIASE_2"/>
    <property type="match status" value="1"/>
</dbReference>
<evidence type="ECO:0000313" key="7">
    <source>
        <dbReference type="Proteomes" id="UP000243494"/>
    </source>
</evidence>
<name>A0A371IV08_9FIRM</name>
<gene>
    <name evidence="6" type="ORF">CHF27_004270</name>
</gene>
<dbReference type="PANTHER" id="PTHR45625">
    <property type="entry name" value="PEPTIDYL-PROLYL CIS-TRANS ISOMERASE-RELATED"/>
    <property type="match status" value="1"/>
</dbReference>
<sequence length="201" mass="22457">MSGFLKNLFSNLIKDDSNQYINNEIRVAPKEIPIATIIVKNYGTIKAELYPHIAPNTVNNFINLSNNGFYNNLTFHRVIKDFVLQYGCPKGNGTGGPGYCIRGEFEKNKFKNDLKHTDGILSMARSLKPNSAGSQIFIVTKPAPHLDKNYAAFGKVIKGMDIVRNIENVATKHNDMPIDKIIIESIIVDTKGVDYPNPNKM</sequence>
<evidence type="ECO:0000256" key="2">
    <source>
        <dbReference type="ARBA" id="ARBA00023110"/>
    </source>
</evidence>
<dbReference type="GO" id="GO:0003755">
    <property type="term" value="F:peptidyl-prolyl cis-trans isomerase activity"/>
    <property type="evidence" value="ECO:0007669"/>
    <property type="project" value="UniProtKB-UniRule"/>
</dbReference>
<dbReference type="EMBL" id="NOJZ02000004">
    <property type="protein sequence ID" value="RDY24305.1"/>
    <property type="molecule type" value="Genomic_DNA"/>
</dbReference>
<keyword evidence="2 4" id="KW-0697">Rotamase</keyword>
<dbReference type="Proteomes" id="UP000243494">
    <property type="component" value="Unassembled WGS sequence"/>
</dbReference>
<dbReference type="InterPro" id="IPR044666">
    <property type="entry name" value="Cyclophilin_A-like"/>
</dbReference>